<name>A0A2Z6R8D0_9GLOM</name>
<keyword evidence="2" id="KW-1185">Reference proteome</keyword>
<sequence>MVSYRGRFGRFRLGIYASRLPDSLDEPGLGMLLDALDKPELGMYASKLMGSGLPDSLDEPRLEIYVSLVKVRGEGLRLLQ</sequence>
<dbReference type="EMBL" id="BEXD01001264">
    <property type="protein sequence ID" value="GBB93231.1"/>
    <property type="molecule type" value="Genomic_DNA"/>
</dbReference>
<reference evidence="1 2" key="1">
    <citation type="submission" date="2017-11" db="EMBL/GenBank/DDBJ databases">
        <title>The genome of Rhizophagus clarus HR1 reveals common genetic basis of auxotrophy among arbuscular mycorrhizal fungi.</title>
        <authorList>
            <person name="Kobayashi Y."/>
        </authorList>
    </citation>
    <scope>NUCLEOTIDE SEQUENCE [LARGE SCALE GENOMIC DNA]</scope>
    <source>
        <strain evidence="1 2">HR1</strain>
    </source>
</reference>
<proteinExistence type="predicted"/>
<organism evidence="1 2">
    <name type="scientific">Rhizophagus clarus</name>
    <dbReference type="NCBI Taxonomy" id="94130"/>
    <lineage>
        <taxon>Eukaryota</taxon>
        <taxon>Fungi</taxon>
        <taxon>Fungi incertae sedis</taxon>
        <taxon>Mucoromycota</taxon>
        <taxon>Glomeromycotina</taxon>
        <taxon>Glomeromycetes</taxon>
        <taxon>Glomerales</taxon>
        <taxon>Glomeraceae</taxon>
        <taxon>Rhizophagus</taxon>
    </lineage>
</organism>
<evidence type="ECO:0000313" key="1">
    <source>
        <dbReference type="EMBL" id="GBB93231.1"/>
    </source>
</evidence>
<gene>
    <name evidence="1" type="ORF">RclHR1_21350002</name>
</gene>
<dbReference type="AlphaFoldDB" id="A0A2Z6R8D0"/>
<accession>A0A2Z6R8D0</accession>
<dbReference type="Proteomes" id="UP000247702">
    <property type="component" value="Unassembled WGS sequence"/>
</dbReference>
<protein>
    <submittedName>
        <fullName evidence="1">Uncharacterized protein</fullName>
    </submittedName>
</protein>
<evidence type="ECO:0000313" key="2">
    <source>
        <dbReference type="Proteomes" id="UP000247702"/>
    </source>
</evidence>
<comment type="caution">
    <text evidence="1">The sequence shown here is derived from an EMBL/GenBank/DDBJ whole genome shotgun (WGS) entry which is preliminary data.</text>
</comment>